<accession>A0ABQ1H256</accession>
<dbReference type="EMBL" id="BMEX01000020">
    <property type="protein sequence ID" value="GGA56243.1"/>
    <property type="molecule type" value="Genomic_DNA"/>
</dbReference>
<evidence type="ECO:0008006" key="3">
    <source>
        <dbReference type="Google" id="ProtNLM"/>
    </source>
</evidence>
<comment type="caution">
    <text evidence="1">The sequence shown here is derived from an EMBL/GenBank/DDBJ whole genome shotgun (WGS) entry which is preliminary data.</text>
</comment>
<protein>
    <recommendedName>
        <fullName evidence="3">Replication-relaxation</fullName>
    </recommendedName>
</protein>
<evidence type="ECO:0000313" key="1">
    <source>
        <dbReference type="EMBL" id="GGA56243.1"/>
    </source>
</evidence>
<dbReference type="Pfam" id="PF13814">
    <property type="entry name" value="Replic_Relax"/>
    <property type="match status" value="1"/>
</dbReference>
<proteinExistence type="predicted"/>
<sequence length="348" mass="40924">MAKARVKQIQKRDLDILHDLYRYRVLTTEQIKRKHFPDSKYYVNRKLNMLRNSGWITTYSVSRNGRKGKAHHRLTDRGITQLRKNGYSTEYKADALRVSNELLVYLHEANNIMVELSPYGWEMQDSRETKKRYNMNRGDQIHGTLISSDGTEYGFFVLEKGTLEKNMAKVVQEIRATSEGGAGLTHFTIFAKGRDSIHHFVERAREKKLVTSGSLCIMDYTFGIEYLQSRLSDKSSFKRIFQDERSPIRWLAPSTKRRFECIARYQEEEVYFVNLLDTDLMKVEAIQNYLRDLARMQRFGEKPRRILVLTEPKLKELHAELLGESRNICYLELSRKQIQSSKRTKGEM</sequence>
<dbReference type="InterPro" id="IPR025855">
    <property type="entry name" value="Replic_Relax"/>
</dbReference>
<name>A0ABQ1H256_9BACL</name>
<evidence type="ECO:0000313" key="2">
    <source>
        <dbReference type="Proteomes" id="UP000617979"/>
    </source>
</evidence>
<dbReference type="RefSeq" id="WP_188433502.1">
    <property type="nucleotide sequence ID" value="NZ_BMEX01000020.1"/>
</dbReference>
<reference evidence="2" key="1">
    <citation type="journal article" date="2019" name="Int. J. Syst. Evol. Microbiol.">
        <title>The Global Catalogue of Microorganisms (GCM) 10K type strain sequencing project: providing services to taxonomists for standard genome sequencing and annotation.</title>
        <authorList>
            <consortium name="The Broad Institute Genomics Platform"/>
            <consortium name="The Broad Institute Genome Sequencing Center for Infectious Disease"/>
            <person name="Wu L."/>
            <person name="Ma J."/>
        </authorList>
    </citation>
    <scope>NUCLEOTIDE SEQUENCE [LARGE SCALE GENOMIC DNA]</scope>
    <source>
        <strain evidence="2">CGMCC 1.12404</strain>
    </source>
</reference>
<gene>
    <name evidence="1" type="ORF">GCM10007416_31800</name>
</gene>
<keyword evidence="2" id="KW-1185">Reference proteome</keyword>
<organism evidence="1 2">
    <name type="scientific">Kroppenstedtia guangzhouensis</name>
    <dbReference type="NCBI Taxonomy" id="1274356"/>
    <lineage>
        <taxon>Bacteria</taxon>
        <taxon>Bacillati</taxon>
        <taxon>Bacillota</taxon>
        <taxon>Bacilli</taxon>
        <taxon>Bacillales</taxon>
        <taxon>Thermoactinomycetaceae</taxon>
        <taxon>Kroppenstedtia</taxon>
    </lineage>
</organism>
<dbReference type="Proteomes" id="UP000617979">
    <property type="component" value="Unassembled WGS sequence"/>
</dbReference>